<dbReference type="EMBL" id="LCCD01000035">
    <property type="protein sequence ID" value="KKS24000.1"/>
    <property type="molecule type" value="Genomic_DNA"/>
</dbReference>
<dbReference type="Gene3D" id="3.10.310.30">
    <property type="match status" value="1"/>
</dbReference>
<sequence>MKKNKEIVVLYHKGCKDGFGAAWAAWRKFGARAKYIGVNHGDKLPAGLARKEVYMVDFTYSAKEMQWLLKICKKVVALDHHVSSMAATMLAHDYRYNVSHSGATLAWLYFFPNKKTPQILRYLEDTDIWRFKMQHTREIIASIHTYGQDFRIWSKLAKEIEKFSTRKIHIMRGKAILQYQGQLIKKAVDEAEEVLFLKHRVLVSNSSVLISVIGHKLAQKKKSFGIVWRRSKGLILVSLRSIPSFNVSKIAAHFGGGGHKNAAAFTLSGHKSLPWKRIKK</sequence>
<reference evidence="2" key="1">
    <citation type="journal article" date="2015" name="Nature">
        <title>rRNA introns, odd ribosomes, and small enigmatic genomes across a large radiation of phyla.</title>
        <authorList>
            <person name="Brown C.T."/>
            <person name="Hug L.A."/>
            <person name="Thomas B.C."/>
            <person name="Sharon I."/>
            <person name="Castelle C.J."/>
            <person name="Singh A."/>
            <person name="Wilkins M.J."/>
            <person name="Williams K.H."/>
            <person name="Banfield J.F."/>
        </authorList>
    </citation>
    <scope>NUCLEOTIDE SEQUENCE [LARGE SCALE GENOMIC DNA]</scope>
</reference>
<name>A0A0G0XGH8_9BACT</name>
<protein>
    <submittedName>
        <fullName evidence="2">Phosphoesterase, dhha1</fullName>
    </submittedName>
</protein>
<evidence type="ECO:0000313" key="3">
    <source>
        <dbReference type="Proteomes" id="UP000033856"/>
    </source>
</evidence>
<dbReference type="PANTHER" id="PTHR46922:SF4">
    <property type="entry name" value="DHHA1 DOMAIN PROTEIN"/>
    <property type="match status" value="1"/>
</dbReference>
<accession>A0A0G0XGH8</accession>
<gene>
    <name evidence="2" type="ORF">UU83_C0035G0006</name>
</gene>
<evidence type="ECO:0000259" key="1">
    <source>
        <dbReference type="Pfam" id="PF02272"/>
    </source>
</evidence>
<dbReference type="GO" id="GO:0003676">
    <property type="term" value="F:nucleic acid binding"/>
    <property type="evidence" value="ECO:0007669"/>
    <property type="project" value="InterPro"/>
</dbReference>
<evidence type="ECO:0000313" key="2">
    <source>
        <dbReference type="EMBL" id="KKS24000.1"/>
    </source>
</evidence>
<dbReference type="Pfam" id="PF02272">
    <property type="entry name" value="DHHA1"/>
    <property type="match status" value="1"/>
</dbReference>
<proteinExistence type="predicted"/>
<dbReference type="SUPFAM" id="SSF64182">
    <property type="entry name" value="DHH phosphoesterases"/>
    <property type="match status" value="1"/>
</dbReference>
<organism evidence="2 3">
    <name type="scientific">Candidatus Jorgensenbacteria bacterium GW2011_GWF2_41_8</name>
    <dbReference type="NCBI Taxonomy" id="1618667"/>
    <lineage>
        <taxon>Bacteria</taxon>
        <taxon>Candidatus Joergenseniibacteriota</taxon>
    </lineage>
</organism>
<dbReference type="PANTHER" id="PTHR46922">
    <property type="entry name" value="DHHA1 DOMAIN PROTEIN"/>
    <property type="match status" value="1"/>
</dbReference>
<feature type="domain" description="DHHA1" evidence="1">
    <location>
        <begin position="211"/>
        <end position="269"/>
    </location>
</feature>
<dbReference type="InterPro" id="IPR038763">
    <property type="entry name" value="DHH_sf"/>
</dbReference>
<dbReference type="Proteomes" id="UP000033856">
    <property type="component" value="Unassembled WGS sequence"/>
</dbReference>
<dbReference type="InterPro" id="IPR003156">
    <property type="entry name" value="DHHA1_dom"/>
</dbReference>
<comment type="caution">
    <text evidence="2">The sequence shown here is derived from an EMBL/GenBank/DDBJ whole genome shotgun (WGS) entry which is preliminary data.</text>
</comment>
<dbReference type="AlphaFoldDB" id="A0A0G0XGH8"/>